<feature type="region of interest" description="Disordered" evidence="1">
    <location>
        <begin position="18"/>
        <end position="40"/>
    </location>
</feature>
<dbReference type="SMART" id="SM00751">
    <property type="entry name" value="BSD"/>
    <property type="match status" value="2"/>
</dbReference>
<feature type="compositionally biased region" description="Polar residues" evidence="1">
    <location>
        <begin position="24"/>
        <end position="40"/>
    </location>
</feature>
<protein>
    <recommendedName>
        <fullName evidence="2">BSD domain-containing protein</fullName>
    </recommendedName>
</protein>
<evidence type="ECO:0000313" key="4">
    <source>
        <dbReference type="Proteomes" id="UP001152885"/>
    </source>
</evidence>
<dbReference type="GO" id="GO:0006289">
    <property type="term" value="P:nucleotide-excision repair"/>
    <property type="evidence" value="ECO:0007669"/>
    <property type="project" value="InterPro"/>
</dbReference>
<dbReference type="PANTHER" id="PTHR12856">
    <property type="entry name" value="TRANSCRIPTION INITIATION FACTOR IIH-RELATED"/>
    <property type="match status" value="1"/>
</dbReference>
<reference evidence="3" key="1">
    <citation type="submission" date="2022-12" db="EMBL/GenBank/DDBJ databases">
        <authorList>
            <person name="Brejova B."/>
        </authorList>
    </citation>
    <scope>NUCLEOTIDE SEQUENCE</scope>
</reference>
<evidence type="ECO:0000259" key="2">
    <source>
        <dbReference type="PROSITE" id="PS50858"/>
    </source>
</evidence>
<dbReference type="GO" id="GO:0006351">
    <property type="term" value="P:DNA-templated transcription"/>
    <property type="evidence" value="ECO:0007669"/>
    <property type="project" value="InterPro"/>
</dbReference>
<sequence>MNKIKESLQSLLSSFKARIDSPTPKDNSPTPAPGQTSLSDSNLLKNFELQQKLLMENKNLRDTFQKSVMQFKLSPQMFWSSRLNQLRTYALTLSQHKGPYNVLSTIKPIATAENTVNVQVTREVINQIFDIYPITKTAFQELVPSRLTEGEFWSRFFNSKLFRRLRGDKIDSSRGDAILDKYLFMESDTKRRKIENKVLDLEGNEVDNSQKLGNKPDFTMKENVNDLMRNLNKLSETLVHTTDNEQEEPESLQEEELDLHDLEEVQDFNYIKLNIKVNDHVDNKKIENVEELKQYLDSQLISNYDLTQTYQNKETDIENTNNEITYLLKTNYKNFKSINKDSQNIIPNSIIQEIITYNITIVEFLSHFWQLFQSGSNSNQLKKIYVSLKNCLKSLQDLKEKDMRELNEIELVKNNEKLKDKIYKELINCIDPMESPLTKAIQVYEGAIVVE</sequence>
<dbReference type="Proteomes" id="UP001152885">
    <property type="component" value="Unassembled WGS sequence"/>
</dbReference>
<dbReference type="PROSITE" id="PS50858">
    <property type="entry name" value="BSD"/>
    <property type="match status" value="1"/>
</dbReference>
<keyword evidence="4" id="KW-1185">Reference proteome</keyword>
<accession>A0A9W4TYW7</accession>
<dbReference type="InterPro" id="IPR005607">
    <property type="entry name" value="BSD_dom"/>
</dbReference>
<dbReference type="GO" id="GO:0000439">
    <property type="term" value="C:transcription factor TFIIH core complex"/>
    <property type="evidence" value="ECO:0007669"/>
    <property type="project" value="InterPro"/>
</dbReference>
<dbReference type="SUPFAM" id="SSF140383">
    <property type="entry name" value="BSD domain-like"/>
    <property type="match status" value="2"/>
</dbReference>
<dbReference type="AlphaFoldDB" id="A0A9W4TYW7"/>
<name>A0A9W4TYW7_9ASCO</name>
<gene>
    <name evidence="3" type="ORF">CANVERA_P3607</name>
</gene>
<feature type="domain" description="BSD" evidence="2">
    <location>
        <begin position="112"/>
        <end position="164"/>
    </location>
</feature>
<evidence type="ECO:0000256" key="1">
    <source>
        <dbReference type="SAM" id="MobiDB-lite"/>
    </source>
</evidence>
<evidence type="ECO:0000313" key="3">
    <source>
        <dbReference type="EMBL" id="CAI5759098.1"/>
    </source>
</evidence>
<dbReference type="InterPro" id="IPR035925">
    <property type="entry name" value="BSD_dom_sf"/>
</dbReference>
<dbReference type="InterPro" id="IPR027079">
    <property type="entry name" value="Tfb1/GTF2H1"/>
</dbReference>
<dbReference type="EMBL" id="CANTUO010000004">
    <property type="protein sequence ID" value="CAI5759098.1"/>
    <property type="molecule type" value="Genomic_DNA"/>
</dbReference>
<dbReference type="OrthoDB" id="360521at2759"/>
<organism evidence="3 4">
    <name type="scientific">Candida verbasci</name>
    <dbReference type="NCBI Taxonomy" id="1227364"/>
    <lineage>
        <taxon>Eukaryota</taxon>
        <taxon>Fungi</taxon>
        <taxon>Dikarya</taxon>
        <taxon>Ascomycota</taxon>
        <taxon>Saccharomycotina</taxon>
        <taxon>Pichiomycetes</taxon>
        <taxon>Debaryomycetaceae</taxon>
        <taxon>Candida/Lodderomyces clade</taxon>
        <taxon>Candida</taxon>
    </lineage>
</organism>
<comment type="caution">
    <text evidence="3">The sequence shown here is derived from an EMBL/GenBank/DDBJ whole genome shotgun (WGS) entry which is preliminary data.</text>
</comment>
<proteinExistence type="predicted"/>
<dbReference type="Pfam" id="PF03909">
    <property type="entry name" value="BSD"/>
    <property type="match status" value="2"/>
</dbReference>